<dbReference type="PANTHER" id="PTHR43531:SF11">
    <property type="entry name" value="METHYL-ACCEPTING CHEMOTAXIS PROTEIN 3"/>
    <property type="match status" value="1"/>
</dbReference>
<dbReference type="InterPro" id="IPR009050">
    <property type="entry name" value="Globin-like_sf"/>
</dbReference>
<dbReference type="GO" id="GO:0004888">
    <property type="term" value="F:transmembrane signaling receptor activity"/>
    <property type="evidence" value="ECO:0007669"/>
    <property type="project" value="InterPro"/>
</dbReference>
<evidence type="ECO:0000256" key="1">
    <source>
        <dbReference type="ARBA" id="ARBA00022500"/>
    </source>
</evidence>
<dbReference type="EMBL" id="CBLX010000020">
    <property type="protein sequence ID" value="CDG40566.1"/>
    <property type="molecule type" value="Genomic_DNA"/>
</dbReference>
<evidence type="ECO:0000259" key="5">
    <source>
        <dbReference type="PROSITE" id="PS50111"/>
    </source>
</evidence>
<dbReference type="PROSITE" id="PS50111">
    <property type="entry name" value="CHEMOTAXIS_TRANSDUC_2"/>
    <property type="match status" value="1"/>
</dbReference>
<dbReference type="eggNOG" id="COG0840">
    <property type="taxonomic scope" value="Bacteria"/>
</dbReference>
<dbReference type="InterPro" id="IPR051310">
    <property type="entry name" value="MCP_chemotaxis"/>
</dbReference>
<dbReference type="PRINTS" id="PR00260">
    <property type="entry name" value="CHEMTRNSDUCR"/>
</dbReference>
<dbReference type="Pfam" id="PF00015">
    <property type="entry name" value="MCPsignal"/>
    <property type="match status" value="1"/>
</dbReference>
<dbReference type="SUPFAM" id="SSF58104">
    <property type="entry name" value="Methyl-accepting chemotaxis protein (MCP) signaling domain"/>
    <property type="match status" value="1"/>
</dbReference>
<dbReference type="InterPro" id="IPR039379">
    <property type="entry name" value="Protoglobin_sensor_dom"/>
</dbReference>
<dbReference type="GO" id="GO:0020037">
    <property type="term" value="F:heme binding"/>
    <property type="evidence" value="ECO:0007669"/>
    <property type="project" value="InterPro"/>
</dbReference>
<dbReference type="Gene3D" id="1.10.490.10">
    <property type="entry name" value="Globins"/>
    <property type="match status" value="1"/>
</dbReference>
<evidence type="ECO:0000259" key="6">
    <source>
        <dbReference type="PROSITE" id="PS50885"/>
    </source>
</evidence>
<dbReference type="PANTHER" id="PTHR43531">
    <property type="entry name" value="PROTEIN ICFG"/>
    <property type="match status" value="1"/>
</dbReference>
<protein>
    <submittedName>
        <fullName evidence="7">Methyl-accepting chemotaxis chemoreceptor</fullName>
    </submittedName>
</protein>
<dbReference type="GO" id="GO:0016020">
    <property type="term" value="C:membrane"/>
    <property type="evidence" value="ECO:0007669"/>
    <property type="project" value="InterPro"/>
</dbReference>
<feature type="domain" description="Methyl-accepting transducer" evidence="5">
    <location>
        <begin position="244"/>
        <end position="473"/>
    </location>
</feature>
<dbReference type="PROSITE" id="PS50885">
    <property type="entry name" value="HAMP"/>
    <property type="match status" value="1"/>
</dbReference>
<dbReference type="GO" id="GO:0007165">
    <property type="term" value="P:signal transduction"/>
    <property type="evidence" value="ECO:0007669"/>
    <property type="project" value="UniProtKB-KW"/>
</dbReference>
<dbReference type="InterPro" id="IPR004090">
    <property type="entry name" value="Chemotax_Me-accpt_rcpt"/>
</dbReference>
<dbReference type="RefSeq" id="WP_023980036.1">
    <property type="nucleotide sequence ID" value="NZ_CBLX010000020.1"/>
</dbReference>
<evidence type="ECO:0000313" key="8">
    <source>
        <dbReference type="Proteomes" id="UP000027583"/>
    </source>
</evidence>
<evidence type="ECO:0000256" key="3">
    <source>
        <dbReference type="PROSITE-ProRule" id="PRU00284"/>
    </source>
</evidence>
<dbReference type="AlphaFoldDB" id="A0A060QL89"/>
<reference evidence="7 8" key="2">
    <citation type="journal article" date="2014" name="PLoS ONE">
        <title>Evolution of mitochondria reconstructed from the energy metabolism of living bacteria.</title>
        <authorList>
            <person name="Degli Esposti M."/>
            <person name="Chouaia B."/>
            <person name="Comandatore F."/>
            <person name="Crotti E."/>
            <person name="Sassera D."/>
            <person name="Lievens P.M."/>
            <person name="Daffonchio D."/>
            <person name="Bandi C."/>
        </authorList>
    </citation>
    <scope>NUCLEOTIDE SEQUENCE [LARGE SCALE GENOMIC DNA]</scope>
    <source>
        <strain evidence="7 8">SF2.1</strain>
    </source>
</reference>
<dbReference type="InterPro" id="IPR012292">
    <property type="entry name" value="Globin/Proto"/>
</dbReference>
<dbReference type="Proteomes" id="UP000027583">
    <property type="component" value="Unassembled WGS sequence"/>
</dbReference>
<evidence type="ECO:0000313" key="7">
    <source>
        <dbReference type="EMBL" id="CDG40566.1"/>
    </source>
</evidence>
<dbReference type="SMART" id="SM00283">
    <property type="entry name" value="MA"/>
    <property type="match status" value="1"/>
</dbReference>
<dbReference type="InterPro" id="IPR003660">
    <property type="entry name" value="HAMP_dom"/>
</dbReference>
<dbReference type="Gene3D" id="1.10.287.950">
    <property type="entry name" value="Methyl-accepting chemotaxis protein"/>
    <property type="match status" value="1"/>
</dbReference>
<organism evidence="7 8">
    <name type="scientific">Asaia bogorensis</name>
    <dbReference type="NCBI Taxonomy" id="91915"/>
    <lineage>
        <taxon>Bacteria</taxon>
        <taxon>Pseudomonadati</taxon>
        <taxon>Pseudomonadota</taxon>
        <taxon>Alphaproteobacteria</taxon>
        <taxon>Acetobacterales</taxon>
        <taxon>Acetobacteraceae</taxon>
        <taxon>Asaia</taxon>
    </lineage>
</organism>
<feature type="region of interest" description="Disordered" evidence="4">
    <location>
        <begin position="491"/>
        <end position="525"/>
    </location>
</feature>
<dbReference type="SUPFAM" id="SSF46458">
    <property type="entry name" value="Globin-like"/>
    <property type="match status" value="1"/>
</dbReference>
<sequence>MTETLLSDLARRQDFIGMGQSDLSSLRSMASLIERELPGVLDGLYRKIRETPRSRAFFTDNAHMERAKEAQLAHWQRIAKARFDEDYVAHVTKIGTTHARIGLEPSFYIGAYGRILVALMHEIIRDDQPRGILKKLSSHSVDDMAGRIESLTKAVLIEIDLTISAYLDGMDQARLRLQEEQTQRAREDQATVETLGQALSALANGDLTLRIADGAVPERLDALRLHFNQAAVTLQKTIHHISNEAVHIGTNATDIGHGADQLSSRTEQQAAAGEEMSAALGQIAGSVKQTAIETRKTEEMVLVAQREAEHADIIRTDTIAAMTAIESSSQEIGGIITIMNEIAFQTNLLALNASVEAARAGDVGRGFAVVAEEVRALSQRSREAAEAIGRLIAQSDAHVRLGVTKVREAGLALQKVMDQVREISSAVTVIASSAQRQSQSIGELNVAMSDLEQTTMQNAGAAEESAEAVKSLVSTADSLAELVSHFAFSDIGHDPASEGTSPPPAGGGGRPGRMIAGEPHLETSS</sequence>
<keyword evidence="3" id="KW-0807">Transducer</keyword>
<gene>
    <name evidence="7" type="ORF">ASAP_2521</name>
</gene>
<dbReference type="InterPro" id="IPR044398">
    <property type="entry name" value="Globin-sensor_dom"/>
</dbReference>
<evidence type="ECO:0000256" key="4">
    <source>
        <dbReference type="SAM" id="MobiDB-lite"/>
    </source>
</evidence>
<proteinExistence type="inferred from homology"/>
<name>A0A060QL89_9PROT</name>
<dbReference type="GO" id="GO:0019825">
    <property type="term" value="F:oxygen binding"/>
    <property type="evidence" value="ECO:0007669"/>
    <property type="project" value="InterPro"/>
</dbReference>
<feature type="domain" description="HAMP" evidence="6">
    <location>
        <begin position="186"/>
        <end position="239"/>
    </location>
</feature>
<comment type="similarity">
    <text evidence="2">Belongs to the methyl-accepting chemotaxis (MCP) protein family.</text>
</comment>
<reference evidence="7 8" key="1">
    <citation type="journal article" date="2014" name="Genome Biol. Evol.">
        <title>Acetic acid bacteria genomes reveal functional traits for adaptation to life in insect guts.</title>
        <authorList>
            <person name="Chouaia B."/>
            <person name="Gaiarsa S."/>
            <person name="Crotti E."/>
            <person name="Comandatore F."/>
            <person name="Degli Esposti M."/>
            <person name="Ricci I."/>
            <person name="Alma A."/>
            <person name="Favia G."/>
            <person name="Bandi C."/>
            <person name="Daffonchio D."/>
        </authorList>
    </citation>
    <scope>NUCLEOTIDE SEQUENCE [LARGE SCALE GENOMIC DNA]</scope>
    <source>
        <strain evidence="7 8">SF2.1</strain>
    </source>
</reference>
<accession>A0A060QL89</accession>
<evidence type="ECO:0000256" key="2">
    <source>
        <dbReference type="ARBA" id="ARBA00029447"/>
    </source>
</evidence>
<comment type="caution">
    <text evidence="7">The sequence shown here is derived from an EMBL/GenBank/DDBJ whole genome shotgun (WGS) entry which is preliminary data.</text>
</comment>
<dbReference type="Pfam" id="PF11563">
    <property type="entry name" value="Protoglobin"/>
    <property type="match status" value="1"/>
</dbReference>
<dbReference type="GO" id="GO:0006935">
    <property type="term" value="P:chemotaxis"/>
    <property type="evidence" value="ECO:0007669"/>
    <property type="project" value="UniProtKB-KW"/>
</dbReference>
<dbReference type="CDD" id="cd01068">
    <property type="entry name" value="globin_sensor"/>
    <property type="match status" value="1"/>
</dbReference>
<keyword evidence="1" id="KW-0145">Chemotaxis</keyword>
<dbReference type="InterPro" id="IPR004089">
    <property type="entry name" value="MCPsignal_dom"/>
</dbReference>